<organism evidence="7 8">
    <name type="scientific">Meloidogyne incognita</name>
    <name type="common">Southern root-knot nematode worm</name>
    <name type="synonym">Oxyuris incognita</name>
    <dbReference type="NCBI Taxonomy" id="6306"/>
    <lineage>
        <taxon>Eukaryota</taxon>
        <taxon>Metazoa</taxon>
        <taxon>Ecdysozoa</taxon>
        <taxon>Nematoda</taxon>
        <taxon>Chromadorea</taxon>
        <taxon>Rhabditida</taxon>
        <taxon>Tylenchina</taxon>
        <taxon>Tylenchomorpha</taxon>
        <taxon>Tylenchoidea</taxon>
        <taxon>Meloidogynidae</taxon>
        <taxon>Meloidogyninae</taxon>
        <taxon>Meloidogyne</taxon>
        <taxon>Meloidogyne incognita group</taxon>
    </lineage>
</organism>
<feature type="compositionally biased region" description="Pro residues" evidence="4">
    <location>
        <begin position="589"/>
        <end position="606"/>
    </location>
</feature>
<dbReference type="InterPro" id="IPR036770">
    <property type="entry name" value="Ankyrin_rpt-contain_sf"/>
</dbReference>
<proteinExistence type="predicted"/>
<dbReference type="SMART" id="SM00462">
    <property type="entry name" value="PTB"/>
    <property type="match status" value="1"/>
</dbReference>
<protein>
    <submittedName>
        <fullName evidence="8">Uncharacterized protein</fullName>
    </submittedName>
</protein>
<feature type="region of interest" description="Disordered" evidence="4">
    <location>
        <begin position="526"/>
        <end position="570"/>
    </location>
</feature>
<dbReference type="SUPFAM" id="SSF50729">
    <property type="entry name" value="PH domain-like"/>
    <property type="match status" value="1"/>
</dbReference>
<evidence type="ECO:0000256" key="3">
    <source>
        <dbReference type="PROSITE-ProRule" id="PRU00023"/>
    </source>
</evidence>
<dbReference type="InterPro" id="IPR006020">
    <property type="entry name" value="PTB/PI_dom"/>
</dbReference>
<feature type="repeat" description="ANK" evidence="3">
    <location>
        <begin position="42"/>
        <end position="65"/>
    </location>
</feature>
<dbReference type="Pfam" id="PF12796">
    <property type="entry name" value="Ank_2"/>
    <property type="match status" value="2"/>
</dbReference>
<reference evidence="8" key="1">
    <citation type="submission" date="2022-11" db="UniProtKB">
        <authorList>
            <consortium name="WormBaseParasite"/>
        </authorList>
    </citation>
    <scope>IDENTIFICATION</scope>
</reference>
<dbReference type="InterPro" id="IPR001660">
    <property type="entry name" value="SAM"/>
</dbReference>
<dbReference type="SMART" id="SM00248">
    <property type="entry name" value="ANK"/>
    <property type="match status" value="6"/>
</dbReference>
<dbReference type="SUPFAM" id="SSF47769">
    <property type="entry name" value="SAM/Pointed domain"/>
    <property type="match status" value="1"/>
</dbReference>
<dbReference type="PROSITE" id="PS50105">
    <property type="entry name" value="SAM_DOMAIN"/>
    <property type="match status" value="1"/>
</dbReference>
<feature type="compositionally biased region" description="Polar residues" evidence="4">
    <location>
        <begin position="526"/>
        <end position="539"/>
    </location>
</feature>
<dbReference type="WBParaSite" id="Minc3s00887g18514">
    <property type="protein sequence ID" value="Minc3s00887g18514"/>
    <property type="gene ID" value="Minc3s00887g18514"/>
</dbReference>
<evidence type="ECO:0000259" key="5">
    <source>
        <dbReference type="PROSITE" id="PS01179"/>
    </source>
</evidence>
<feature type="region of interest" description="Disordered" evidence="4">
    <location>
        <begin position="341"/>
        <end position="399"/>
    </location>
</feature>
<dbReference type="Gene3D" id="1.25.40.20">
    <property type="entry name" value="Ankyrin repeat-containing domain"/>
    <property type="match status" value="2"/>
</dbReference>
<dbReference type="InterPro" id="IPR013761">
    <property type="entry name" value="SAM/pointed_sf"/>
</dbReference>
<evidence type="ECO:0000313" key="8">
    <source>
        <dbReference type="WBParaSite" id="Minc3s00887g18514"/>
    </source>
</evidence>
<evidence type="ECO:0000313" key="7">
    <source>
        <dbReference type="Proteomes" id="UP000887563"/>
    </source>
</evidence>
<dbReference type="PROSITE" id="PS01179">
    <property type="entry name" value="PID"/>
    <property type="match status" value="1"/>
</dbReference>
<feature type="compositionally biased region" description="Polar residues" evidence="4">
    <location>
        <begin position="345"/>
        <end position="365"/>
    </location>
</feature>
<dbReference type="Pfam" id="PF00640">
    <property type="entry name" value="PID"/>
    <property type="match status" value="1"/>
</dbReference>
<dbReference type="PROSITE" id="PS50297">
    <property type="entry name" value="ANK_REP_REGION"/>
    <property type="match status" value="4"/>
</dbReference>
<dbReference type="GO" id="GO:0005829">
    <property type="term" value="C:cytosol"/>
    <property type="evidence" value="ECO:0007669"/>
    <property type="project" value="TreeGrafter"/>
</dbReference>
<dbReference type="PROSITE" id="PS50088">
    <property type="entry name" value="ANK_REPEAT"/>
    <property type="match status" value="4"/>
</dbReference>
<feature type="repeat" description="ANK" evidence="3">
    <location>
        <begin position="192"/>
        <end position="224"/>
    </location>
</feature>
<feature type="domain" description="PID" evidence="5">
    <location>
        <begin position="947"/>
        <end position="1077"/>
    </location>
</feature>
<dbReference type="InterPro" id="IPR011993">
    <property type="entry name" value="PH-like_dom_sf"/>
</dbReference>
<dbReference type="PANTHER" id="PTHR24174">
    <property type="entry name" value="ANKYRIN REPEAT AND STERILE ALPHA MOTIF DOMAIN-CONTAINING PROTEIN 1"/>
    <property type="match status" value="1"/>
</dbReference>
<dbReference type="SUPFAM" id="SSF48403">
    <property type="entry name" value="Ankyrin repeat"/>
    <property type="match status" value="1"/>
</dbReference>
<feature type="compositionally biased region" description="Low complexity" evidence="4">
    <location>
        <begin position="607"/>
        <end position="616"/>
    </location>
</feature>
<evidence type="ECO:0000256" key="2">
    <source>
        <dbReference type="ARBA" id="ARBA00023043"/>
    </source>
</evidence>
<keyword evidence="2 3" id="KW-0040">ANK repeat</keyword>
<feature type="region of interest" description="Disordered" evidence="4">
    <location>
        <begin position="585"/>
        <end position="624"/>
    </location>
</feature>
<dbReference type="Pfam" id="PF07647">
    <property type="entry name" value="SAM_2"/>
    <property type="match status" value="1"/>
</dbReference>
<sequence length="1083" mass="121421">MSKKQNSRRSPLKFFRFSPSNDDSHFSNPPTGWLCNLRQPNTLHTLLHLAALHGHKEIVQILIEKDKQLIKIKDRRGCLPLHLAAWNGHLNILEILLDCELKSVNEVNNSLQTALHLAVQNGHGPSILFILKKNGNPKMRNAHQENSLDIAVRTGRANLCRLLLMHCPELPVLSTSECCSTTPTHLTKSFSTPIYPLHIAARIGNEDCLKVLLENGFDTKYLGTEGTSLHIAAINGNKNVLKILLDNEVNLPSPSINVKNIEGLTVLELLNKQLTIFGSSNEKRIHERVRSWEECRNIILKYLSKEKREQIVEKQNNNGDKKNLIPNGWIIQAFHVVPVKKNHPPCTTSSNSPKQKQPIRISTKNDTSDNKTITNNNIHNHSQSKSDCPNSTSADCPYQPLPEEIANKLENNQQKNINGFNYQNLPKSSLLYDNAPLSAAGRRKWQHNCCHPPNGSSSNSPLPRAEMTGSHCSNSFLPHSINREFSLPTTQKNNKELNNSINKEIEDDEGIRSLPVFSYNSITKLADSNKSSPESSEGKFSNQKQHSSHFHSSSNSSPSSPPPQLSEGFSLNNNFKVLQQQQNQKYFTLPPPPPPPPPFSSFPSPSPSCSSGSTPHSRFHSMEGRGNNFVNNDKINNNNSISQQQLNDKQHEINNNLIKSNNNDDDGDEFRWKEIDEMLSAFQRNSFFQSNIENNSSSPPPPATIKNDLITNSKNFSKELIDSNQQKIINWLKIEVELEEELAVRIGHLLINNGFDCFEFLKGSLNTKFMTELGIERKSQLRICRCLDDPSTQLICIPNAFMFDSIFDWLKALNLSELFSKFSKENITSIKDLINFKLNRNYLEKFGITKLGHIARIIRSIDMATTSNVDVPKEGVNNTTNSSSTSLLPSDNKINNNLLELNATTSLSTISSNTTNNSITSSRGTSLLHSKGLDLTALRVKLRKGCVRFSAHYLGSIEISNISDGSEECRQTMHSIKSKASQVSGVPQVLLDISISGISILDCQTQTAIHRHSINQIQIVCQDNLDLNFFSYIFKDGEEQNNYYCHCFCVLTSLIAKEIITTLGEAFNLAYKMALQQNITTNI</sequence>
<feature type="compositionally biased region" description="Low complexity" evidence="4">
    <location>
        <begin position="372"/>
        <end position="381"/>
    </location>
</feature>
<feature type="repeat" description="ANK" evidence="3">
    <location>
        <begin position="76"/>
        <end position="98"/>
    </location>
</feature>
<keyword evidence="7" id="KW-1185">Reference proteome</keyword>
<evidence type="ECO:0000256" key="1">
    <source>
        <dbReference type="ARBA" id="ARBA00022737"/>
    </source>
</evidence>
<dbReference type="AlphaFoldDB" id="A0A914LTZ3"/>
<feature type="compositionally biased region" description="Low complexity" evidence="4">
    <location>
        <begin position="452"/>
        <end position="463"/>
    </location>
</feature>
<evidence type="ECO:0000256" key="4">
    <source>
        <dbReference type="SAM" id="MobiDB-lite"/>
    </source>
</evidence>
<dbReference type="SMART" id="SM00454">
    <property type="entry name" value="SAM"/>
    <property type="match status" value="1"/>
</dbReference>
<feature type="compositionally biased region" description="Polar residues" evidence="4">
    <location>
        <begin position="383"/>
        <end position="394"/>
    </location>
</feature>
<evidence type="ECO:0000259" key="6">
    <source>
        <dbReference type="PROSITE" id="PS50105"/>
    </source>
</evidence>
<feature type="region of interest" description="Disordered" evidence="4">
    <location>
        <begin position="451"/>
        <end position="470"/>
    </location>
</feature>
<dbReference type="InterPro" id="IPR002110">
    <property type="entry name" value="Ankyrin_rpt"/>
</dbReference>
<feature type="domain" description="SAM" evidence="6">
    <location>
        <begin position="801"/>
        <end position="867"/>
    </location>
</feature>
<dbReference type="Gene3D" id="2.30.29.30">
    <property type="entry name" value="Pleckstrin-homology domain (PH domain)/Phosphotyrosine-binding domain (PTB)"/>
    <property type="match status" value="1"/>
</dbReference>
<feature type="repeat" description="ANK" evidence="3">
    <location>
        <begin position="224"/>
        <end position="256"/>
    </location>
</feature>
<dbReference type="PANTHER" id="PTHR24174:SF16">
    <property type="entry name" value="CASKIN-2"/>
    <property type="match status" value="1"/>
</dbReference>
<dbReference type="Gene3D" id="1.10.150.50">
    <property type="entry name" value="Transcription Factor, Ets-1"/>
    <property type="match status" value="1"/>
</dbReference>
<feature type="compositionally biased region" description="Low complexity" evidence="4">
    <location>
        <begin position="540"/>
        <end position="558"/>
    </location>
</feature>
<name>A0A914LTZ3_MELIC</name>
<keyword evidence="1" id="KW-0677">Repeat</keyword>
<accession>A0A914LTZ3</accession>
<dbReference type="InterPro" id="IPR033635">
    <property type="entry name" value="ANKS1/Caskin"/>
</dbReference>
<dbReference type="Proteomes" id="UP000887563">
    <property type="component" value="Unplaced"/>
</dbReference>